<protein>
    <submittedName>
        <fullName evidence="2">Lipocalin</fullName>
    </submittedName>
</protein>
<accession>A0A131Z6G4</accession>
<evidence type="ECO:0000313" key="2">
    <source>
        <dbReference type="EMBL" id="JAP85741.1"/>
    </source>
</evidence>
<keyword evidence="1" id="KW-0732">Signal</keyword>
<organism evidence="2">
    <name type="scientific">Rhipicephalus appendiculatus</name>
    <name type="common">Brown ear tick</name>
    <dbReference type="NCBI Taxonomy" id="34631"/>
    <lineage>
        <taxon>Eukaryota</taxon>
        <taxon>Metazoa</taxon>
        <taxon>Ecdysozoa</taxon>
        <taxon>Arthropoda</taxon>
        <taxon>Chelicerata</taxon>
        <taxon>Arachnida</taxon>
        <taxon>Acari</taxon>
        <taxon>Parasitiformes</taxon>
        <taxon>Ixodida</taxon>
        <taxon>Ixodoidea</taxon>
        <taxon>Ixodidae</taxon>
        <taxon>Rhipicephalinae</taxon>
        <taxon>Rhipicephalus</taxon>
        <taxon>Rhipicephalus</taxon>
    </lineage>
</organism>
<dbReference type="InterPro" id="IPR012674">
    <property type="entry name" value="Calycin"/>
</dbReference>
<name>A0A131Z6G4_RHIAP</name>
<reference evidence="2" key="1">
    <citation type="journal article" date="2016" name="Ticks Tick Borne Dis.">
        <title>De novo assembly and annotation of the salivary gland transcriptome of Rhipicephalus appendiculatus male and female ticks during blood feeding.</title>
        <authorList>
            <person name="de Castro M.H."/>
            <person name="de Klerk D."/>
            <person name="Pienaar R."/>
            <person name="Latif A.A."/>
            <person name="Rees D.J."/>
            <person name="Mans B.J."/>
        </authorList>
    </citation>
    <scope>NUCLEOTIDE SEQUENCE</scope>
    <source>
        <tissue evidence="2">Salivary glands</tissue>
    </source>
</reference>
<dbReference type="EMBL" id="GEDV01002816">
    <property type="protein sequence ID" value="JAP85741.1"/>
    <property type="molecule type" value="Transcribed_RNA"/>
</dbReference>
<feature type="signal peptide" evidence="1">
    <location>
        <begin position="1"/>
        <end position="20"/>
    </location>
</feature>
<proteinExistence type="predicted"/>
<dbReference type="SUPFAM" id="SSF50814">
    <property type="entry name" value="Lipocalins"/>
    <property type="match status" value="1"/>
</dbReference>
<feature type="chain" id="PRO_5007286911" evidence="1">
    <location>
        <begin position="21"/>
        <end position="225"/>
    </location>
</feature>
<dbReference type="AlphaFoldDB" id="A0A131Z6G4"/>
<evidence type="ECO:0000256" key="1">
    <source>
        <dbReference type="SAM" id="SignalP"/>
    </source>
</evidence>
<sequence>MTRHACILVLLFASSLCVLQFGFHGFPWHMVGIKKPTPVKGFHRHNLTQYKEYSMARFLCTHEPIWLYNTTARADRDCEVDEMKMINRLSVILMRSYYEKRTKISAYIQGTFDPSDRKRMFITIPSAAKAIVQSVTEELMYLSKKLRCAVIRITVLPGPETIYDLRVRNSSLSRGPSRGCKNKFAKLAPTSSGIYESKCQDILSRKIEQQLIIQGKEVPRNGHLR</sequence>